<feature type="region of interest" description="Disordered" evidence="2">
    <location>
        <begin position="1625"/>
        <end position="1665"/>
    </location>
</feature>
<keyword evidence="1" id="KW-0175">Coiled coil</keyword>
<feature type="compositionally biased region" description="Polar residues" evidence="2">
    <location>
        <begin position="1704"/>
        <end position="1722"/>
    </location>
</feature>
<feature type="region of interest" description="Disordered" evidence="2">
    <location>
        <begin position="957"/>
        <end position="985"/>
    </location>
</feature>
<feature type="region of interest" description="Disordered" evidence="2">
    <location>
        <begin position="548"/>
        <end position="577"/>
    </location>
</feature>
<name>A0ABM1S407_LIMPO</name>
<dbReference type="Proteomes" id="UP000694941">
    <property type="component" value="Unplaced"/>
</dbReference>
<organism evidence="3 4">
    <name type="scientific">Limulus polyphemus</name>
    <name type="common">Atlantic horseshoe crab</name>
    <dbReference type="NCBI Taxonomy" id="6850"/>
    <lineage>
        <taxon>Eukaryota</taxon>
        <taxon>Metazoa</taxon>
        <taxon>Ecdysozoa</taxon>
        <taxon>Arthropoda</taxon>
        <taxon>Chelicerata</taxon>
        <taxon>Merostomata</taxon>
        <taxon>Xiphosura</taxon>
        <taxon>Limulidae</taxon>
        <taxon>Limulus</taxon>
    </lineage>
</organism>
<feature type="region of interest" description="Disordered" evidence="2">
    <location>
        <begin position="1"/>
        <end position="36"/>
    </location>
</feature>
<evidence type="ECO:0000313" key="3">
    <source>
        <dbReference type="Proteomes" id="UP000694941"/>
    </source>
</evidence>
<dbReference type="RefSeq" id="XP_022238362.1">
    <property type="nucleotide sequence ID" value="XM_022382654.1"/>
</dbReference>
<feature type="coiled-coil region" evidence="1">
    <location>
        <begin position="388"/>
        <end position="489"/>
    </location>
</feature>
<evidence type="ECO:0000313" key="4">
    <source>
        <dbReference type="RefSeq" id="XP_022238362.1"/>
    </source>
</evidence>
<feature type="compositionally biased region" description="Low complexity" evidence="2">
    <location>
        <begin position="1806"/>
        <end position="1815"/>
    </location>
</feature>
<feature type="region of interest" description="Disordered" evidence="2">
    <location>
        <begin position="1687"/>
        <end position="1722"/>
    </location>
</feature>
<feature type="region of interest" description="Disordered" evidence="2">
    <location>
        <begin position="1806"/>
        <end position="1847"/>
    </location>
</feature>
<protein>
    <submittedName>
        <fullName evidence="4">Uncharacterized protein LOC106456860 isoform X1</fullName>
    </submittedName>
</protein>
<dbReference type="InterPro" id="IPR026163">
    <property type="entry name" value="Nckap5l"/>
</dbReference>
<sequence length="1935" mass="218268">MVINMPVSGTTEKGTGAGDSRILEKSNIPQPRRKETARTADGVYKLPFFKQTNNGINKNRRGQSKSENNDDLLGNNDWKITVKSQDEFPDQQFNKVLVAKDLNMLANPKKSKLLSSLAINEKFSRKSMCHEDKSFATNITRNDPENGTFKKERCEDAHGKCKNMQSYDGEEHTSVKDTFSTKNNISQSNSLDIPLSKINISENILTSDLALSLSDKEPEVTEWTHSNSRVTENIHLADELYTYGCNKTTRAFSDGASSRKNTEKEDICLGLKVCRSGEQELFARINEVEDTTENVMELRDKNDEATVSKKLGREKMLRQDAELRLKEVQSESTQCKAHLVRLQRDLQRMEDIVRSLLHFKSQLDQLRHERTSITLKYESKIRKYQAYIATLEKGNLLLVNEMQRKEEENNKEKSEEEKEISINRVLLKRIQLLEQENASIVLENEEQRLQYEHCLDDVANQVVQALLGQKNLREECGRLEERVHYLEQQNTVLCSLLKQKQQPIEIGFSPLCIPTSTSQGFDDELLQPPPDMSQNELWTTCFLNSTSSNDGPMSSKHIEQNEVTSSSDNAGDTEEEEEIINTVRWKNFKRKISKSQSDVQLAKHTNKTEFMNFSGYSDSGNLWKVPQQQRKAIQHSKEHCNALFKPTFEKELLSVDNLSPLISSKKLSVPSHRTVQSVSAKLTQPIKQIDDIVINSSQRRFNSKALPYSTSSVYTCDDSSLSYLHVDNVAPEVENNLKFQSVVPPPCSTLDYDFQMFCTENQRNDPSKLTKHSICKKRNYFPREISRESSALESVDVSKSVEQSTNTNQCTNTVVRKSHSINDTGLHNVSQAISDTEFSGLLHSNENSSSRIEPDHISKDEGYSTMSSDIQVEIIENEKPNSQDAKSFSSNTLKHFVKKLNANILASYHKASIEKDGEMVSSSDSGLGLNQSLQTHLMETVKTNSLTAQLKTTFERTNSSIQGKDKLKKTYNSSSQKSERNSEININSEKIKERYKPDGNNTEANNKDSALNVVADCYGVTRLYTPQSVEIVDLLSENKKLSKINLSTHNSNVHLQASNYSHNNKEIISSSVKSVGEIADPKPTELSKLERVISKISGSKYPHRIDYPPHDSLYSSVAARYMAISRTLSDSVLYVSKVKQSSVCSNDIANSRLNFLPLERRVSLSELQFPESLTTGNKDKAEKGNTVPLLVQHIQTWRRLEGSPSCSDSLSSVHSSTSEVTNSEEFEDLNPTSLKCSRDNDLCSASEDEYDIPEHHKFVQQWLQLEGEQLMKDCQRLYTVDKKETGEWTFQLYLEDVMKSTSESEDNNIEAVIPSNNTSHLVLGSIKEEKEMEDEPFKTILELCASDVSKLHLSKTGPSKTNDITELTYSADKHHHESFAGVSFRKIDKETASMSGYASSDCSREIDRKRATIAKRNWQTTETSYSDKTENGCIPVAPVSVSKHSTVIPSEKLLSEKRTSQTFQRKGHFSQIKEDSAPKTLQCRHSSSHKDVYNSSYSERSEICEKKEECHLESNSNDCEETELAKLNERSMPINSCLPHIESKNDSRDLAQNKEYSALSKPVTQNSTKHAKVKPDILHKPCSLTPGNSRIPLPGNQKNVECRQQINNRTKIPVCIKPTVTVSKKENKSLGGHKQKMSPNRNVAYTKAKINPHEKHKKTSKDSKNIAMKQEEKIEKEISQNISQRIKKPLIKNHKNQNYDKAPNRSTFESPETKSQTAFPNHQSVSVELEQLSFESSALSVAQKIQILNNLLDESENSSISRLHNSDFVETCSVSPGIGLEVDGNDKEGCRSSWIHVSPEVDILSQLEQSSPGSSEESEEDLQEKESYHEEKLNNGCNSGIFPKSPEKQDLTKKCLKDRTSCRYASKEGEKEVLIQNVKSDSFSIVSNSPIRSKAIGMTDSCMSVLSQEECSSERVSFSDSCAESFCSSTISLDL</sequence>
<dbReference type="PANTHER" id="PTHR21740">
    <property type="entry name" value="NCK-ASSOCIATED PROTEIN 5"/>
    <property type="match status" value="1"/>
</dbReference>
<evidence type="ECO:0000256" key="1">
    <source>
        <dbReference type="SAM" id="Coils"/>
    </source>
</evidence>
<feature type="region of interest" description="Disordered" evidence="2">
    <location>
        <begin position="1466"/>
        <end position="1494"/>
    </location>
</feature>
<dbReference type="GeneID" id="106456860"/>
<feature type="region of interest" description="Disordered" evidence="2">
    <location>
        <begin position="51"/>
        <end position="74"/>
    </location>
</feature>
<dbReference type="PANTHER" id="PTHR21740:SF8">
    <property type="entry name" value="NCK-ASSOCIATED PROTEIN 5"/>
    <property type="match status" value="1"/>
</dbReference>
<feature type="compositionally biased region" description="Polar residues" evidence="2">
    <location>
        <begin position="561"/>
        <end position="570"/>
    </location>
</feature>
<gene>
    <name evidence="4" type="primary">LOC106456860</name>
</gene>
<accession>A0ABM1S407</accession>
<proteinExistence type="predicted"/>
<keyword evidence="3" id="KW-1185">Reference proteome</keyword>
<evidence type="ECO:0000256" key="2">
    <source>
        <dbReference type="SAM" id="MobiDB-lite"/>
    </source>
</evidence>
<reference evidence="4" key="1">
    <citation type="submission" date="2025-08" db="UniProtKB">
        <authorList>
            <consortium name="RefSeq"/>
        </authorList>
    </citation>
    <scope>IDENTIFICATION</scope>
    <source>
        <tissue evidence="4">Muscle</tissue>
    </source>
</reference>
<feature type="compositionally biased region" description="Basic and acidic residues" evidence="2">
    <location>
        <begin position="1824"/>
        <end position="1833"/>
    </location>
</feature>